<keyword evidence="2" id="KW-1185">Reference proteome</keyword>
<accession>A0A3D8L753</accession>
<reference evidence="2" key="1">
    <citation type="submission" date="2018-08" db="EMBL/GenBank/DDBJ databases">
        <authorList>
            <person name="Liu Z.-W."/>
            <person name="Du Z.-J."/>
        </authorList>
    </citation>
    <scope>NUCLEOTIDE SEQUENCE [LARGE SCALE GENOMIC DNA]</scope>
    <source>
        <strain evidence="2">H4X</strain>
    </source>
</reference>
<evidence type="ECO:0000313" key="2">
    <source>
        <dbReference type="Proteomes" id="UP000256708"/>
    </source>
</evidence>
<sequence>MIITLPASVALEASMKSMTDAPQQQGYKIKKHPTVQGAFPSYENKLNTLYESKLLNACIKIEIKFTTIWLQMQL</sequence>
<dbReference type="EMBL" id="QRGR01000027">
    <property type="protein sequence ID" value="RDV13207.1"/>
    <property type="molecule type" value="Genomic_DNA"/>
</dbReference>
<comment type="caution">
    <text evidence="1">The sequence shown here is derived from an EMBL/GenBank/DDBJ whole genome shotgun (WGS) entry which is preliminary data.</text>
</comment>
<proteinExistence type="predicted"/>
<dbReference type="Proteomes" id="UP000256708">
    <property type="component" value="Unassembled WGS sequence"/>
</dbReference>
<protein>
    <submittedName>
        <fullName evidence="1">Uncharacterized protein</fullName>
    </submittedName>
</protein>
<organism evidence="1 2">
    <name type="scientific">Pontibacter diazotrophicus</name>
    <dbReference type="NCBI Taxonomy" id="1400979"/>
    <lineage>
        <taxon>Bacteria</taxon>
        <taxon>Pseudomonadati</taxon>
        <taxon>Bacteroidota</taxon>
        <taxon>Cytophagia</taxon>
        <taxon>Cytophagales</taxon>
        <taxon>Hymenobacteraceae</taxon>
        <taxon>Pontibacter</taxon>
    </lineage>
</organism>
<evidence type="ECO:0000313" key="1">
    <source>
        <dbReference type="EMBL" id="RDV13207.1"/>
    </source>
</evidence>
<dbReference type="AlphaFoldDB" id="A0A3D8L753"/>
<name>A0A3D8L753_9BACT</name>
<gene>
    <name evidence="1" type="ORF">DXT99_20915</name>
</gene>
<dbReference type="RefSeq" id="WP_115567536.1">
    <property type="nucleotide sequence ID" value="NZ_QRGR01000027.1"/>
</dbReference>